<comment type="caution">
    <text evidence="1">The sequence shown here is derived from an EMBL/GenBank/DDBJ whole genome shotgun (WGS) entry which is preliminary data.</text>
</comment>
<reference evidence="1" key="1">
    <citation type="journal article" date="2021" name="J Fungi (Basel)">
        <title>Virulence traits and population genomics of the black yeast Aureobasidium melanogenum.</title>
        <authorList>
            <person name="Cernosa A."/>
            <person name="Sun X."/>
            <person name="Gostincar C."/>
            <person name="Fang C."/>
            <person name="Gunde-Cimerman N."/>
            <person name="Song Z."/>
        </authorList>
    </citation>
    <scope>NUCLEOTIDE SEQUENCE</scope>
    <source>
        <strain evidence="1">EXF-9911</strain>
    </source>
</reference>
<dbReference type="OrthoDB" id="3825442at2759"/>
<feature type="non-terminal residue" evidence="1">
    <location>
        <position position="192"/>
    </location>
</feature>
<dbReference type="AlphaFoldDB" id="A0A9P8EDH0"/>
<evidence type="ECO:0000313" key="1">
    <source>
        <dbReference type="EMBL" id="KAG9686152.1"/>
    </source>
</evidence>
<accession>A0A9P8EDH0</accession>
<reference evidence="1" key="2">
    <citation type="submission" date="2021-08" db="EMBL/GenBank/DDBJ databases">
        <authorList>
            <person name="Gostincar C."/>
            <person name="Sun X."/>
            <person name="Song Z."/>
            <person name="Gunde-Cimerman N."/>
        </authorList>
    </citation>
    <scope>NUCLEOTIDE SEQUENCE</scope>
    <source>
        <strain evidence="1">EXF-9911</strain>
    </source>
</reference>
<name>A0A9P8EDH0_AURME</name>
<evidence type="ECO:0000313" key="2">
    <source>
        <dbReference type="Proteomes" id="UP000779574"/>
    </source>
</evidence>
<dbReference type="Proteomes" id="UP000779574">
    <property type="component" value="Unassembled WGS sequence"/>
</dbReference>
<proteinExistence type="predicted"/>
<dbReference type="EMBL" id="JAHFXF010000529">
    <property type="protein sequence ID" value="KAG9686152.1"/>
    <property type="molecule type" value="Genomic_DNA"/>
</dbReference>
<organism evidence="1 2">
    <name type="scientific">Aureobasidium melanogenum</name>
    <name type="common">Aureobasidium pullulans var. melanogenum</name>
    <dbReference type="NCBI Taxonomy" id="46634"/>
    <lineage>
        <taxon>Eukaryota</taxon>
        <taxon>Fungi</taxon>
        <taxon>Dikarya</taxon>
        <taxon>Ascomycota</taxon>
        <taxon>Pezizomycotina</taxon>
        <taxon>Dothideomycetes</taxon>
        <taxon>Dothideomycetidae</taxon>
        <taxon>Dothideales</taxon>
        <taxon>Saccotheciaceae</taxon>
        <taxon>Aureobasidium</taxon>
    </lineage>
</organism>
<sequence length="192" mass="22539">MNFFDLPLEIRVMVYENILQEEHHFFRDGVPGLLKTHLQITQEVYSLCEITTTVRSEVAPLYMNNLENIKRRVAKFKSQQDNKGIIVRLLCRLELPSDFITSMEHEILTRTVGIDTTIVYNRGDMYDIHKRGLIKCLQPRNPQARSVMWDALSHRLHMSFRTQDTGEDFISLNMFCDMLVEKCLRITQRGGF</sequence>
<gene>
    <name evidence="1" type="ORF">KCU76_g11210</name>
</gene>
<protein>
    <submittedName>
        <fullName evidence="1">Uncharacterized protein</fullName>
    </submittedName>
</protein>